<dbReference type="PANTHER" id="PTHR45712">
    <property type="entry name" value="AGAP008170-PA"/>
    <property type="match status" value="1"/>
</dbReference>
<feature type="transmembrane region" description="Helical" evidence="3">
    <location>
        <begin position="474"/>
        <end position="492"/>
    </location>
</feature>
<dbReference type="SMART" id="SM00364">
    <property type="entry name" value="LRR_BAC"/>
    <property type="match status" value="9"/>
</dbReference>
<dbReference type="PANTHER" id="PTHR45712:SF22">
    <property type="entry name" value="INSULIN-LIKE GROWTH FACTOR-BINDING PROTEIN COMPLEX ACID LABILE SUBUNIT"/>
    <property type="match status" value="1"/>
</dbReference>
<dbReference type="InterPro" id="IPR032675">
    <property type="entry name" value="LRR_dom_sf"/>
</dbReference>
<dbReference type="Pfam" id="PF13855">
    <property type="entry name" value="LRR_8"/>
    <property type="match status" value="8"/>
</dbReference>
<sequence length="1640" mass="182496">QITCLVADGAAPSTGPASAAVAAQQALNISTVFGCEDPGSFDELQQEEAAKDLRCNYLLARRRVRAFQREVCEPINAALGRDSSFSAVRPELKTLFSAKDALAQHNNSRKLIDLLYCDVICEDFQEVRAVLQALKGRAQAQSDVGVPGGLQVHHVRDGFSRDFQDAEGRCGKIVVELDGYLATVRVYEASLHELREQMGRVHRLVHGFGFFQACVDFMDSDTPLRPLVEMRPPAWFQLLRACTGLMRLLALTTAAYFAMQYFVRYGPQAAKERLPRSLDSLLAWSDQHNQDVKALHQALGNTDDALAASLVPWTREGDGFSWLGGFVYAFPYVVHVVIFMQDLIRRPSFRTLTNAPMKRLKPMHTIYEKYFGVQGSLYTAKVALLQLLALPLQCFGKIGLLGSICTAGKFADEVRWQHEANLGGDGSERAVSDLLVTGYWIFVFFLGLNCIYPALLISFGEHRWASFLTAWSDAIVHLSYILIYLTMSLISLHKLHFKDTVIYVGNMTIQLSNELNPIFPFPTTLLGYVSIYISLVHVCCVCRVLEDTAAQFALKSAEERGFERSMSSTSLLTSRRLVSIASLFQGVRKRTRFLLSLLYFMVMVGIVMLAVANQHGYPKQAMDTRCYPCLCSNGQMPGTLRLESCWLASTLRFKYLNLANRGISELEPRAMHPLGEDLLILSLASNNLQNLPPGFFGGLREARLLDLSHCMLQDLNRGHFEGLVQVGSLSLSGNHIRQLPPDVFEPMPQLKQILLGGERRNVGDEELLVLGNLLSELPAGIFKDLQWLVRVDISQNRLSSVPRGVFESLPRLAQIELRDNLLQEIDSEIFIDLPSLANLSLENNVLRRIEPGAFSKVPSLRRLDLARNQLEGMLSVAAATGLGNLEQLNLSRNHLQGIESGALALLRRLRVLDLSSNELRNSSWAAVGLHYLTSLEVLCLAEVYLPTLPPLPSSLRRLELQGSRLRNLSGSAFHNLKQLETLQLQQNFLGPSLPLTLFRDLEALRTLKLGRNQLKDLEPTHFQGCENLETLDLSENFLSNLSAGTFPPSVKLLNLSFNVLGYLPPLAFAANLRLRWLHLRSAGLQKLQQDCFLNLTALQGLDLASNALDDDASFEDLEQLRFLDLSQNLLKQLRTETFIGMEALEWLDLAQNRLEGMTGGFSFGAQLEVLNLSSNQLGELWPGTFQNASHLLNLDLSFNPLGLLPAGVFQGLESSLQTLDLSHTKLTRHTTPELPALILLNLSGNGLEQLQPMDFHGLSSLEILDLSHNALGNGSIVEPLKECGNLRFLSLAGNYFKEAPNLEGLPLERLELQQNGLRNVSGLEGAEIQELLLQDNQLTGDVEKLIFGSFLRAVNLARNRLQSLSRSSAASESNLEVLDLSENDLVELEDAFFSSFGHLKVLNLSQNKLQRLSFPPGSLPELQILEVVGNRLERLPCGAGSPQVLDAKWNRLKDVSEALPCLSKTRKLDLSYNQLSSVSLAPLSRLLALHLAMNQLPWLPQKLPSSLQLLDLSDNPLRRPSRDHPHHLPPLPSLLNLRLRNVSLSALTAWTFQRMPRLRALDVSQNRLLYLPQGIFQGISHLRSVRLANCSLQLINAKTLTLPRLEELDLTGNQLKAIAPSCLAQLPSLRSLQLADNRLE</sequence>
<keyword evidence="2" id="KW-0677">Repeat</keyword>
<dbReference type="SUPFAM" id="SSF52058">
    <property type="entry name" value="L domain-like"/>
    <property type="match status" value="3"/>
</dbReference>
<keyword evidence="6" id="KW-1185">Reference proteome</keyword>
<keyword evidence="3" id="KW-1133">Transmembrane helix</keyword>
<dbReference type="PRINTS" id="PR00019">
    <property type="entry name" value="LEURICHRPT"/>
</dbReference>
<dbReference type="SMART" id="SM00369">
    <property type="entry name" value="LRR_TYP"/>
    <property type="match status" value="29"/>
</dbReference>
<dbReference type="EMBL" id="CAMXCT030002523">
    <property type="protein sequence ID" value="CAL4785983.1"/>
    <property type="molecule type" value="Genomic_DNA"/>
</dbReference>
<dbReference type="EMBL" id="CAMXCT020002523">
    <property type="protein sequence ID" value="CAL1152046.1"/>
    <property type="molecule type" value="Genomic_DNA"/>
</dbReference>
<evidence type="ECO:0000313" key="5">
    <source>
        <dbReference type="EMBL" id="CAL1152046.1"/>
    </source>
</evidence>
<evidence type="ECO:0000313" key="4">
    <source>
        <dbReference type="EMBL" id="CAI3998671.1"/>
    </source>
</evidence>
<evidence type="ECO:0000313" key="6">
    <source>
        <dbReference type="Proteomes" id="UP001152797"/>
    </source>
</evidence>
<dbReference type="SMART" id="SM00368">
    <property type="entry name" value="LRR_RI"/>
    <property type="match status" value="7"/>
</dbReference>
<feature type="transmembrane region" description="Helical" evidence="3">
    <location>
        <begin position="434"/>
        <end position="454"/>
    </location>
</feature>
<feature type="non-terminal residue" evidence="4">
    <location>
        <position position="1"/>
    </location>
</feature>
<comment type="caution">
    <text evidence="4">The sequence shown here is derived from an EMBL/GenBank/DDBJ whole genome shotgun (WGS) entry which is preliminary data.</text>
</comment>
<dbReference type="EMBL" id="CAMXCT010002523">
    <property type="protein sequence ID" value="CAI3998671.1"/>
    <property type="molecule type" value="Genomic_DNA"/>
</dbReference>
<dbReference type="InterPro" id="IPR003591">
    <property type="entry name" value="Leu-rich_rpt_typical-subtyp"/>
</dbReference>
<feature type="transmembrane region" description="Helical" evidence="3">
    <location>
        <begin position="320"/>
        <end position="340"/>
    </location>
</feature>
<dbReference type="InterPro" id="IPR050333">
    <property type="entry name" value="SLRP"/>
</dbReference>
<dbReference type="Proteomes" id="UP001152797">
    <property type="component" value="Unassembled WGS sequence"/>
</dbReference>
<accession>A0A9P1CWJ0</accession>
<evidence type="ECO:0000256" key="1">
    <source>
        <dbReference type="ARBA" id="ARBA00022614"/>
    </source>
</evidence>
<dbReference type="OrthoDB" id="10027416at2759"/>
<dbReference type="SMART" id="SM00365">
    <property type="entry name" value="LRR_SD22"/>
    <property type="match status" value="7"/>
</dbReference>
<proteinExistence type="predicted"/>
<keyword evidence="3" id="KW-0812">Transmembrane</keyword>
<reference evidence="5" key="2">
    <citation type="submission" date="2024-04" db="EMBL/GenBank/DDBJ databases">
        <authorList>
            <person name="Chen Y."/>
            <person name="Shah S."/>
            <person name="Dougan E. K."/>
            <person name="Thang M."/>
            <person name="Chan C."/>
        </authorList>
    </citation>
    <scope>NUCLEOTIDE SEQUENCE [LARGE SCALE GENOMIC DNA]</scope>
</reference>
<dbReference type="FunFam" id="3.80.10.10:FF:001164">
    <property type="entry name" value="GH01279p"/>
    <property type="match status" value="1"/>
</dbReference>
<keyword evidence="1" id="KW-0433">Leucine-rich repeat</keyword>
<keyword evidence="3" id="KW-0472">Membrane</keyword>
<protein>
    <submittedName>
        <fullName evidence="4">Uncharacterized protein</fullName>
    </submittedName>
</protein>
<dbReference type="Gene3D" id="3.80.10.10">
    <property type="entry name" value="Ribonuclease Inhibitor"/>
    <property type="match status" value="8"/>
</dbReference>
<gene>
    <name evidence="4" type="ORF">C1SCF055_LOCUS24948</name>
</gene>
<dbReference type="PROSITE" id="PS51450">
    <property type="entry name" value="LRR"/>
    <property type="match status" value="6"/>
</dbReference>
<organism evidence="4">
    <name type="scientific">Cladocopium goreaui</name>
    <dbReference type="NCBI Taxonomy" id="2562237"/>
    <lineage>
        <taxon>Eukaryota</taxon>
        <taxon>Sar</taxon>
        <taxon>Alveolata</taxon>
        <taxon>Dinophyceae</taxon>
        <taxon>Suessiales</taxon>
        <taxon>Symbiodiniaceae</taxon>
        <taxon>Cladocopium</taxon>
    </lineage>
</organism>
<dbReference type="SUPFAM" id="SSF52047">
    <property type="entry name" value="RNI-like"/>
    <property type="match status" value="1"/>
</dbReference>
<feature type="non-terminal residue" evidence="4">
    <location>
        <position position="1640"/>
    </location>
</feature>
<evidence type="ECO:0000256" key="3">
    <source>
        <dbReference type="SAM" id="Phobius"/>
    </source>
</evidence>
<name>A0A9P1CWJ0_9DINO</name>
<evidence type="ECO:0000256" key="2">
    <source>
        <dbReference type="ARBA" id="ARBA00022737"/>
    </source>
</evidence>
<feature type="transmembrane region" description="Helical" evidence="3">
    <location>
        <begin position="593"/>
        <end position="612"/>
    </location>
</feature>
<reference evidence="4" key="1">
    <citation type="submission" date="2022-10" db="EMBL/GenBank/DDBJ databases">
        <authorList>
            <person name="Chen Y."/>
            <person name="Dougan E. K."/>
            <person name="Chan C."/>
            <person name="Rhodes N."/>
            <person name="Thang M."/>
        </authorList>
    </citation>
    <scope>NUCLEOTIDE SEQUENCE</scope>
</reference>
<dbReference type="InterPro" id="IPR001611">
    <property type="entry name" value="Leu-rich_rpt"/>
</dbReference>